<evidence type="ECO:0000313" key="5">
    <source>
        <dbReference type="EMBL" id="SFB66260.1"/>
    </source>
</evidence>
<dbReference type="RefSeq" id="WP_074959454.1">
    <property type="nucleotide sequence ID" value="NZ_FOKQ01000001.1"/>
</dbReference>
<dbReference type="EMBL" id="FOKQ01000001">
    <property type="protein sequence ID" value="SFB66260.1"/>
    <property type="molecule type" value="Genomic_DNA"/>
</dbReference>
<organism evidence="5 6">
    <name type="scientific">Ruminococcus albus</name>
    <dbReference type="NCBI Taxonomy" id="1264"/>
    <lineage>
        <taxon>Bacteria</taxon>
        <taxon>Bacillati</taxon>
        <taxon>Bacillota</taxon>
        <taxon>Clostridia</taxon>
        <taxon>Eubacteriales</taxon>
        <taxon>Oscillospiraceae</taxon>
        <taxon>Ruminococcus</taxon>
    </lineage>
</organism>
<evidence type="ECO:0000259" key="2">
    <source>
        <dbReference type="Pfam" id="PF08401"/>
    </source>
</evidence>
<dbReference type="InterPro" id="IPR025923">
    <property type="entry name" value="YodL-like_dom"/>
</dbReference>
<evidence type="ECO:0000259" key="4">
    <source>
        <dbReference type="Pfam" id="PF14191"/>
    </source>
</evidence>
<feature type="domain" description="N-terminal" evidence="2">
    <location>
        <begin position="20"/>
        <end position="149"/>
    </location>
</feature>
<dbReference type="InterPro" id="IPR013610">
    <property type="entry name" value="ArdC_N"/>
</dbReference>
<sequence length="1429" mass="161844">MAWKKSFTPEERAEYQRRQQQEMQDIFQRIDKGVEAVFSSDKYKEYLKFVSKFTDYSARNTMLINLQRPDATLVGSFGLWKRLGRSVNKGESGIVIMSPVPHKTNQYVEIERQAEDEWGNKLYNDDGTEQMETVEKNIVEMRFKKQYVFDLSQTDGKPIPDPVQELVGEIDEEKLDVIFKGIKKATGIAPEYRTITGGAKGYYSPSAKSIIIKTGMSGEQVLKTVVHESAHCLLHDPDKKIVTTKSPRNEKEVQAESIAFIVCEKLGVDTSDYSFPYIASWSEGKQLDQLNKFLDEIQKTSQTLFNAIDSELLKYKKRDLTVNEIMDDTELSNVQKAEIYLDIVQQNGIVFEDSDIQKIMEQAEKETDIGAVFKAIDDTANTINQRNSYGYDFQYMNPIDTTEEALAAYDRGEAVYLLYPDGTEGMAESREEIENFSGLFGIEKEPKQVVAAEDNPDLYPVSRTEAIEMWGRGLDVFIDGKQATSIDEVRNAPDTASIALSEFQYSAELDFDKGGLGNVRNQQFYDSYNQRQFQQQGGYQQRNSNIIGNTPYDQLGGRGQLQYYKGLNNKHAQNIARQLDADSIRYSGVIKGGTTTITINVADISRYEAAVDKVKQMYDQRNNRQGGYQQNSGATYQQNDSPDMLARDIEAFMYNYNTNGYRNVAGDREQGIRGVANNIKNGDVGSLETFFGKVVNTVGDAQVSGEANAILQRLGNFADNRQQGIQQNGFSNQPTQTRQTNPNVIGNTPYDQLGRKSDLQYYPNLKNRHADNIAQKLNEYGVRFSGLRKGYTTTITINKADIPRYEAAVAEVKLSYQQNSRTNNQNSYQKNSYQPAYGAPAYADRGGFGNVRPFTGDFDSIPKQGGTMPDALFDTLSDMPKPKNTSVDYKSVPIVVESYMDAKMNGRLSELQASIKASQACRDYIEQNIHSAYENRNLSGFVQTLTDKFGIDRAMYTVAATIQLKMHDGRFTNDVKDMARQYMFDSDKTRLKFLTETHPVIMNHLFEEMIDKKFHLQREHAVVEEKKELPDFFKDKYLLAVEKVSVSDDFRGIPETKYYTTSADEFFVEGIGWLDNDAYDREQKESGLSADDFYKKVTKINAHYIDANGMPGSGDMTPEVYDLLTEKTYAPENKEEFERFKAAYEHRIKTAGVAEMSTEYYGVRQNNSGKYAVVGIAADGIVTVVKDSIPSVPEAKAALMEVYEKRKGQAHVELMHPQTIDEISARMYDPSQGLATNQYRIEKCDDKPDTTHMLVKYTLDNNDGNYNQTGVLCYGDYFDCNEALKAAIASPTQPIPSQDKTTFEIYQLKGGDDTRDMRFISLDRLAEQGKKPDISTYDKVYEGDYLPFEESGDTIGRQLEAVYTKFNVDHPADFKGHSLSVSDVVVAKGKAYYVDTFGFKELRSFKAPDREHKQEQEEQKKPAAKKPKR</sequence>
<feature type="region of interest" description="Disordered" evidence="1">
    <location>
        <begin position="728"/>
        <end position="752"/>
    </location>
</feature>
<evidence type="ECO:0000313" key="6">
    <source>
        <dbReference type="Proteomes" id="UP000182192"/>
    </source>
</evidence>
<accession>A0A1I1D0D8</accession>
<feature type="region of interest" description="Disordered" evidence="1">
    <location>
        <begin position="1405"/>
        <end position="1429"/>
    </location>
</feature>
<reference evidence="5 6" key="1">
    <citation type="submission" date="2016-10" db="EMBL/GenBank/DDBJ databases">
        <authorList>
            <person name="de Groot N.N."/>
        </authorList>
    </citation>
    <scope>NUCLEOTIDE SEQUENCE [LARGE SCALE GENOMIC DNA]</scope>
    <source>
        <strain evidence="5 6">AR67</strain>
    </source>
</reference>
<feature type="domain" description="YodL-like" evidence="4">
    <location>
        <begin position="1303"/>
        <end position="1405"/>
    </location>
</feature>
<protein>
    <submittedName>
        <fullName evidence="5">YodL-like</fullName>
    </submittedName>
</protein>
<proteinExistence type="predicted"/>
<dbReference type="Proteomes" id="UP000182192">
    <property type="component" value="Unassembled WGS sequence"/>
</dbReference>
<feature type="compositionally biased region" description="Polar residues" evidence="1">
    <location>
        <begin position="728"/>
        <end position="750"/>
    </location>
</feature>
<name>A0A1I1D0D8_RUMAL</name>
<evidence type="ECO:0000256" key="1">
    <source>
        <dbReference type="SAM" id="MobiDB-lite"/>
    </source>
</evidence>
<dbReference type="Gene3D" id="1.10.10.2910">
    <property type="match status" value="1"/>
</dbReference>
<feature type="domain" description="DUF3849" evidence="3">
    <location>
        <begin position="900"/>
        <end position="1006"/>
    </location>
</feature>
<dbReference type="InterPro" id="IPR024383">
    <property type="entry name" value="DUF3849"/>
</dbReference>
<dbReference type="GO" id="GO:0003697">
    <property type="term" value="F:single-stranded DNA binding"/>
    <property type="evidence" value="ECO:0007669"/>
    <property type="project" value="InterPro"/>
</dbReference>
<dbReference type="Pfam" id="PF12960">
    <property type="entry name" value="DUF3849"/>
    <property type="match status" value="1"/>
</dbReference>
<feature type="compositionally biased region" description="Basic and acidic residues" evidence="1">
    <location>
        <begin position="1405"/>
        <end position="1421"/>
    </location>
</feature>
<evidence type="ECO:0000259" key="3">
    <source>
        <dbReference type="Pfam" id="PF12960"/>
    </source>
</evidence>
<dbReference type="OrthoDB" id="9803716at2"/>
<dbReference type="Pfam" id="PF14191">
    <property type="entry name" value="YodL"/>
    <property type="match status" value="1"/>
</dbReference>
<dbReference type="Pfam" id="PF08401">
    <property type="entry name" value="ArdcN"/>
    <property type="match status" value="1"/>
</dbReference>
<gene>
    <name evidence="5" type="ORF">SAMN02910406_00016</name>
</gene>